<proteinExistence type="predicted"/>
<evidence type="ECO:0000313" key="3">
    <source>
        <dbReference type="EnsemblFungi" id="EJT76303"/>
    </source>
</evidence>
<dbReference type="GeneID" id="20346681"/>
<reference evidence="4" key="1">
    <citation type="submission" date="2010-07" db="EMBL/GenBank/DDBJ databases">
        <title>The genome sequence of Gaeumannomyces graminis var. tritici strain R3-111a-1.</title>
        <authorList>
            <consortium name="The Broad Institute Genome Sequencing Platform"/>
            <person name="Ma L.-J."/>
            <person name="Dead R."/>
            <person name="Young S."/>
            <person name="Zeng Q."/>
            <person name="Koehrsen M."/>
            <person name="Alvarado L."/>
            <person name="Berlin A."/>
            <person name="Chapman S.B."/>
            <person name="Chen Z."/>
            <person name="Freedman E."/>
            <person name="Gellesch M."/>
            <person name="Goldberg J."/>
            <person name="Griggs A."/>
            <person name="Gujja S."/>
            <person name="Heilman E.R."/>
            <person name="Heiman D."/>
            <person name="Hepburn T."/>
            <person name="Howarth C."/>
            <person name="Jen D."/>
            <person name="Larson L."/>
            <person name="Mehta T."/>
            <person name="Neiman D."/>
            <person name="Pearson M."/>
            <person name="Roberts A."/>
            <person name="Saif S."/>
            <person name="Shea T."/>
            <person name="Shenoy N."/>
            <person name="Sisk P."/>
            <person name="Stolte C."/>
            <person name="Sykes S."/>
            <person name="Walk T."/>
            <person name="White J."/>
            <person name="Yandava C."/>
            <person name="Haas B."/>
            <person name="Nusbaum C."/>
            <person name="Birren B."/>
        </authorList>
    </citation>
    <scope>NUCLEOTIDE SEQUENCE [LARGE SCALE GENOMIC DNA]</scope>
    <source>
        <strain evidence="4">R3-111a-1</strain>
    </source>
</reference>
<reference evidence="2" key="3">
    <citation type="submission" date="2010-09" db="EMBL/GenBank/DDBJ databases">
        <title>Annotation of Gaeumannomyces graminis var. tritici R3-111a-1.</title>
        <authorList>
            <consortium name="The Broad Institute Genome Sequencing Platform"/>
            <person name="Ma L.-J."/>
            <person name="Dead R."/>
            <person name="Young S.K."/>
            <person name="Zeng Q."/>
            <person name="Gargeya S."/>
            <person name="Fitzgerald M."/>
            <person name="Haas B."/>
            <person name="Abouelleil A."/>
            <person name="Alvarado L."/>
            <person name="Arachchi H.M."/>
            <person name="Berlin A."/>
            <person name="Brown A."/>
            <person name="Chapman S.B."/>
            <person name="Chen Z."/>
            <person name="Dunbar C."/>
            <person name="Freedman E."/>
            <person name="Gearin G."/>
            <person name="Gellesch M."/>
            <person name="Goldberg J."/>
            <person name="Griggs A."/>
            <person name="Gujja S."/>
            <person name="Heiman D."/>
            <person name="Howarth C."/>
            <person name="Larson L."/>
            <person name="Lui A."/>
            <person name="MacDonald P.J.P."/>
            <person name="Mehta T."/>
            <person name="Montmayeur A."/>
            <person name="Murphy C."/>
            <person name="Neiman D."/>
            <person name="Pearson M."/>
            <person name="Priest M."/>
            <person name="Roberts A."/>
            <person name="Saif S."/>
            <person name="Shea T."/>
            <person name="Shenoy N."/>
            <person name="Sisk P."/>
            <person name="Stolte C."/>
            <person name="Sykes S."/>
            <person name="Yandava C."/>
            <person name="Wortman J."/>
            <person name="Nusbaum C."/>
            <person name="Birren B."/>
        </authorList>
    </citation>
    <scope>NUCLEOTIDE SEQUENCE</scope>
    <source>
        <strain evidence="2">R3-111a-1</strain>
    </source>
</reference>
<protein>
    <submittedName>
        <fullName evidence="2 3">Uncharacterized protein</fullName>
    </submittedName>
</protein>
<dbReference type="RefSeq" id="XP_009222303.1">
    <property type="nucleotide sequence ID" value="XM_009224039.1"/>
</dbReference>
<keyword evidence="4" id="KW-1185">Reference proteome</keyword>
<dbReference type="AlphaFoldDB" id="J3NY70"/>
<organism evidence="2">
    <name type="scientific">Gaeumannomyces tritici (strain R3-111a-1)</name>
    <name type="common">Wheat and barley take-all root rot fungus</name>
    <name type="synonym">Gaeumannomyces graminis var. tritici</name>
    <dbReference type="NCBI Taxonomy" id="644352"/>
    <lineage>
        <taxon>Eukaryota</taxon>
        <taxon>Fungi</taxon>
        <taxon>Dikarya</taxon>
        <taxon>Ascomycota</taxon>
        <taxon>Pezizomycotina</taxon>
        <taxon>Sordariomycetes</taxon>
        <taxon>Sordariomycetidae</taxon>
        <taxon>Magnaporthales</taxon>
        <taxon>Magnaporthaceae</taxon>
        <taxon>Gaeumannomyces</taxon>
    </lineage>
</organism>
<reference evidence="3" key="4">
    <citation type="journal article" date="2015" name="G3 (Bethesda)">
        <title>Genome sequences of three phytopathogenic species of the Magnaporthaceae family of fungi.</title>
        <authorList>
            <person name="Okagaki L.H."/>
            <person name="Nunes C.C."/>
            <person name="Sailsbery J."/>
            <person name="Clay B."/>
            <person name="Brown D."/>
            <person name="John T."/>
            <person name="Oh Y."/>
            <person name="Young N."/>
            <person name="Fitzgerald M."/>
            <person name="Haas B.J."/>
            <person name="Zeng Q."/>
            <person name="Young S."/>
            <person name="Adiconis X."/>
            <person name="Fan L."/>
            <person name="Levin J.Z."/>
            <person name="Mitchell T.K."/>
            <person name="Okubara P.A."/>
            <person name="Farman M.L."/>
            <person name="Kohn L.M."/>
            <person name="Birren B."/>
            <person name="Ma L.-J."/>
            <person name="Dean R.A."/>
        </authorList>
    </citation>
    <scope>NUCLEOTIDE SEQUENCE</scope>
    <source>
        <strain evidence="3">R3-111a-1</strain>
    </source>
</reference>
<evidence type="ECO:0000313" key="4">
    <source>
        <dbReference type="Proteomes" id="UP000006039"/>
    </source>
</evidence>
<accession>J3NY70</accession>
<dbReference type="EnsemblFungi" id="EJT76303">
    <property type="protein sequence ID" value="EJT76303"/>
    <property type="gene ID" value="GGTG_06223"/>
</dbReference>
<evidence type="ECO:0000256" key="1">
    <source>
        <dbReference type="SAM" id="MobiDB-lite"/>
    </source>
</evidence>
<dbReference type="EMBL" id="GL385397">
    <property type="protein sequence ID" value="EJT76303.1"/>
    <property type="molecule type" value="Genomic_DNA"/>
</dbReference>
<reference evidence="3" key="5">
    <citation type="submission" date="2018-04" db="UniProtKB">
        <authorList>
            <consortium name="EnsemblFungi"/>
        </authorList>
    </citation>
    <scope>IDENTIFICATION</scope>
    <source>
        <strain evidence="3">R3-111a-1</strain>
    </source>
</reference>
<dbReference type="Proteomes" id="UP000006039">
    <property type="component" value="Unassembled WGS sequence"/>
</dbReference>
<sequence length="123" mass="13161">MYKGIIGAAGEHLSRHVLSERLVMSGDAGSPRLGSSPLAALTEAGAWVYHSTLLGVMLGWTGAESPAYLLCPKAVESTFWLAEMLQQFFLAFVKFDVLLLDDEPSTRRRTPGNAGCSGELSSS</sequence>
<feature type="region of interest" description="Disordered" evidence="1">
    <location>
        <begin position="104"/>
        <end position="123"/>
    </location>
</feature>
<dbReference type="HOGENOM" id="CLU_2015439_0_0_1"/>
<gene>
    <name evidence="3" type="primary">20346681</name>
    <name evidence="2" type="ORF">GGTG_06223</name>
</gene>
<reference evidence="2" key="2">
    <citation type="submission" date="2010-07" db="EMBL/GenBank/DDBJ databases">
        <authorList>
            <consortium name="The Broad Institute Genome Sequencing Platform"/>
            <consortium name="Broad Institute Genome Sequencing Center for Infectious Disease"/>
            <person name="Ma L.-J."/>
            <person name="Dead R."/>
            <person name="Young S."/>
            <person name="Zeng Q."/>
            <person name="Koehrsen M."/>
            <person name="Alvarado L."/>
            <person name="Berlin A."/>
            <person name="Chapman S.B."/>
            <person name="Chen Z."/>
            <person name="Freedman E."/>
            <person name="Gellesch M."/>
            <person name="Goldberg J."/>
            <person name="Griggs A."/>
            <person name="Gujja S."/>
            <person name="Heilman E.R."/>
            <person name="Heiman D."/>
            <person name="Hepburn T."/>
            <person name="Howarth C."/>
            <person name="Jen D."/>
            <person name="Larson L."/>
            <person name="Mehta T."/>
            <person name="Neiman D."/>
            <person name="Pearson M."/>
            <person name="Roberts A."/>
            <person name="Saif S."/>
            <person name="Shea T."/>
            <person name="Shenoy N."/>
            <person name="Sisk P."/>
            <person name="Stolte C."/>
            <person name="Sykes S."/>
            <person name="Walk T."/>
            <person name="White J."/>
            <person name="Yandava C."/>
            <person name="Haas B."/>
            <person name="Nusbaum C."/>
            <person name="Birren B."/>
        </authorList>
    </citation>
    <scope>NUCLEOTIDE SEQUENCE</scope>
    <source>
        <strain evidence="2">R3-111a-1</strain>
    </source>
</reference>
<evidence type="ECO:0000313" key="2">
    <source>
        <dbReference type="EMBL" id="EJT76303.1"/>
    </source>
</evidence>
<dbReference type="VEuPathDB" id="FungiDB:GGTG_06223"/>
<name>J3NY70_GAET3</name>